<dbReference type="PANTHER" id="PTHR46797">
    <property type="entry name" value="HTH-TYPE TRANSCRIPTIONAL REGULATOR"/>
    <property type="match status" value="1"/>
</dbReference>
<keyword evidence="7" id="KW-1185">Reference proteome</keyword>
<dbReference type="InterPro" id="IPR018653">
    <property type="entry name" value="ScfR_C"/>
</dbReference>
<protein>
    <submittedName>
        <fullName evidence="6">Short-chain fatty acyl-CoA regulator family protein</fullName>
    </submittedName>
</protein>
<keyword evidence="3" id="KW-0238">DNA-binding</keyword>
<evidence type="ECO:0000313" key="7">
    <source>
        <dbReference type="Proteomes" id="UP001595444"/>
    </source>
</evidence>
<dbReference type="InterPro" id="IPR010359">
    <property type="entry name" value="IrrE_HExxH"/>
</dbReference>
<evidence type="ECO:0000259" key="5">
    <source>
        <dbReference type="PROSITE" id="PS50943"/>
    </source>
</evidence>
<dbReference type="Pfam" id="PF06114">
    <property type="entry name" value="Peptidase_M78"/>
    <property type="match status" value="1"/>
</dbReference>
<dbReference type="InterPro" id="IPR026281">
    <property type="entry name" value="HTH_RamB"/>
</dbReference>
<dbReference type="PANTHER" id="PTHR46797:SF23">
    <property type="entry name" value="HTH-TYPE TRANSCRIPTIONAL REGULATOR SUTR"/>
    <property type="match status" value="1"/>
</dbReference>
<dbReference type="Proteomes" id="UP001595444">
    <property type="component" value="Unassembled WGS sequence"/>
</dbReference>
<dbReference type="SMART" id="SM00530">
    <property type="entry name" value="HTH_XRE"/>
    <property type="match status" value="1"/>
</dbReference>
<dbReference type="Pfam" id="PF09856">
    <property type="entry name" value="ScfRs"/>
    <property type="match status" value="1"/>
</dbReference>
<evidence type="ECO:0000256" key="4">
    <source>
        <dbReference type="ARBA" id="ARBA00023163"/>
    </source>
</evidence>
<dbReference type="PIRSF" id="PIRSF019251">
    <property type="entry name" value="Rv0465c"/>
    <property type="match status" value="1"/>
</dbReference>
<feature type="domain" description="HTH cro/C1-type" evidence="5">
    <location>
        <begin position="12"/>
        <end position="66"/>
    </location>
</feature>
<evidence type="ECO:0000256" key="1">
    <source>
        <dbReference type="ARBA" id="ARBA00007227"/>
    </source>
</evidence>
<dbReference type="Gene3D" id="1.10.260.40">
    <property type="entry name" value="lambda repressor-like DNA-binding domains"/>
    <property type="match status" value="1"/>
</dbReference>
<evidence type="ECO:0000256" key="2">
    <source>
        <dbReference type="ARBA" id="ARBA00023015"/>
    </source>
</evidence>
<dbReference type="EMBL" id="JBHRSL010000004">
    <property type="protein sequence ID" value="MFC3051732.1"/>
    <property type="molecule type" value="Genomic_DNA"/>
</dbReference>
<dbReference type="SUPFAM" id="SSF47413">
    <property type="entry name" value="lambda repressor-like DNA-binding domains"/>
    <property type="match status" value="1"/>
</dbReference>
<gene>
    <name evidence="6" type="ORF">ACFOKA_07440</name>
</gene>
<dbReference type="RefSeq" id="WP_194215202.1">
    <property type="nucleotide sequence ID" value="NZ_CP061205.1"/>
</dbReference>
<dbReference type="CDD" id="cd00093">
    <property type="entry name" value="HTH_XRE"/>
    <property type="match status" value="1"/>
</dbReference>
<evidence type="ECO:0000256" key="3">
    <source>
        <dbReference type="ARBA" id="ARBA00023125"/>
    </source>
</evidence>
<proteinExistence type="inferred from homology"/>
<comment type="similarity">
    <text evidence="1">Belongs to the short-chain fatty acyl-CoA assimilation regulator (ScfR) family.</text>
</comment>
<organism evidence="6 7">
    <name type="scientific">Kordiimonas pumila</name>
    <dbReference type="NCBI Taxonomy" id="2161677"/>
    <lineage>
        <taxon>Bacteria</taxon>
        <taxon>Pseudomonadati</taxon>
        <taxon>Pseudomonadota</taxon>
        <taxon>Alphaproteobacteria</taxon>
        <taxon>Kordiimonadales</taxon>
        <taxon>Kordiimonadaceae</taxon>
        <taxon>Kordiimonas</taxon>
    </lineage>
</organism>
<dbReference type="InterPro" id="IPR050807">
    <property type="entry name" value="TransReg_Diox_bact_type"/>
</dbReference>
<reference evidence="7" key="1">
    <citation type="journal article" date="2019" name="Int. J. Syst. Evol. Microbiol.">
        <title>The Global Catalogue of Microorganisms (GCM) 10K type strain sequencing project: providing services to taxonomists for standard genome sequencing and annotation.</title>
        <authorList>
            <consortium name="The Broad Institute Genomics Platform"/>
            <consortium name="The Broad Institute Genome Sequencing Center for Infectious Disease"/>
            <person name="Wu L."/>
            <person name="Ma J."/>
        </authorList>
    </citation>
    <scope>NUCLEOTIDE SEQUENCE [LARGE SCALE GENOMIC DNA]</scope>
    <source>
        <strain evidence="7">KCTC 62164</strain>
    </source>
</reference>
<keyword evidence="2" id="KW-0805">Transcription regulation</keyword>
<dbReference type="InterPro" id="IPR010982">
    <property type="entry name" value="Lambda_DNA-bd_dom_sf"/>
</dbReference>
<accession>A0ABV7D4Y8</accession>
<evidence type="ECO:0000313" key="6">
    <source>
        <dbReference type="EMBL" id="MFC3051732.1"/>
    </source>
</evidence>
<name>A0ABV7D4Y8_9PROT</name>
<sequence length="471" mass="52710">MKHSKHYIGRKLRSIRRDSDLSQAVFAEKLGLSTSYLNQLENNQRPVTATVLLALAESFGVDITSLAGHDDDRLVADLREVLADPVFQNTRYPVQDIKFLVSNLPEIAKGIIELHQRFHQSNERLLELDDTVRRSDTLVQPTPYEEVRDFFHYRDNYIHALDKAAEALAEKIGGTGAGRLEALKAYIETTHGVKVELVAADSDRGVLRRYSSADKTLKLSAHLHAGSQFFHLAHQLALFEQKSIMDTLIREAGFKTRQAESVCQTGLANYFAGALLLPYEQFLSAAKTCRHDLKLLEIRFGATLEQVAHRLSTLQRPDARGIPFFFVRVDRAGNITKRHSATKLTFARFGSACPLWNVYRAFGSGSGIDRQLAETPDGVRYLCLAAPIIKEGGAYGEPSQHFAIALGCEVKHASDIVYADDLVMGNDRLYEPIGISCRLCERTNCSQRAVPPIDRTFEVNPNVRKLVPYEV</sequence>
<dbReference type="Pfam" id="PF01381">
    <property type="entry name" value="HTH_3"/>
    <property type="match status" value="1"/>
</dbReference>
<dbReference type="InterPro" id="IPR001387">
    <property type="entry name" value="Cro/C1-type_HTH"/>
</dbReference>
<comment type="caution">
    <text evidence="6">The sequence shown here is derived from an EMBL/GenBank/DDBJ whole genome shotgun (WGS) entry which is preliminary data.</text>
</comment>
<dbReference type="PROSITE" id="PS50943">
    <property type="entry name" value="HTH_CROC1"/>
    <property type="match status" value="1"/>
</dbReference>
<keyword evidence="4" id="KW-0804">Transcription</keyword>